<organism evidence="2 3">
    <name type="scientific">Gynuella sunshinyii YC6258</name>
    <dbReference type="NCBI Taxonomy" id="1445510"/>
    <lineage>
        <taxon>Bacteria</taxon>
        <taxon>Pseudomonadati</taxon>
        <taxon>Pseudomonadota</taxon>
        <taxon>Gammaproteobacteria</taxon>
        <taxon>Oceanospirillales</taxon>
        <taxon>Saccharospirillaceae</taxon>
        <taxon>Gynuella</taxon>
    </lineage>
</organism>
<accession>A0A0C5VP72</accession>
<feature type="transmembrane region" description="Helical" evidence="1">
    <location>
        <begin position="70"/>
        <end position="89"/>
    </location>
</feature>
<evidence type="ECO:0000313" key="3">
    <source>
        <dbReference type="Proteomes" id="UP000032266"/>
    </source>
</evidence>
<name>A0A0C5VP72_9GAMM</name>
<dbReference type="AlphaFoldDB" id="A0A0C5VP72"/>
<feature type="transmembrane region" description="Helical" evidence="1">
    <location>
        <begin position="95"/>
        <end position="114"/>
    </location>
</feature>
<evidence type="ECO:0000256" key="1">
    <source>
        <dbReference type="SAM" id="Phobius"/>
    </source>
</evidence>
<keyword evidence="1" id="KW-0812">Transmembrane</keyword>
<keyword evidence="1" id="KW-0472">Membrane</keyword>
<dbReference type="RefSeq" id="WP_044617539.1">
    <property type="nucleotide sequence ID" value="NZ_CP007142.1"/>
</dbReference>
<feature type="transmembrane region" description="Helical" evidence="1">
    <location>
        <begin position="7"/>
        <end position="27"/>
    </location>
</feature>
<keyword evidence="1" id="KW-1133">Transmembrane helix</keyword>
<feature type="transmembrane region" description="Helical" evidence="1">
    <location>
        <begin position="39"/>
        <end position="63"/>
    </location>
</feature>
<gene>
    <name evidence="2" type="ORF">YC6258_03152</name>
</gene>
<reference evidence="2 3" key="1">
    <citation type="submission" date="2014-01" db="EMBL/GenBank/DDBJ databases">
        <title>Full genme sequencing of cellulolytic bacterium Gynuella sunshinyii YC6258T gen. nov., sp. nov.</title>
        <authorList>
            <person name="Khan H."/>
            <person name="Chung E.J."/>
            <person name="Chung Y.R."/>
        </authorList>
    </citation>
    <scope>NUCLEOTIDE SEQUENCE [LARGE SCALE GENOMIC DNA]</scope>
    <source>
        <strain evidence="2 3">YC6258</strain>
    </source>
</reference>
<dbReference type="HOGENOM" id="CLU_1935083_0_0_6"/>
<dbReference type="KEGG" id="gsn:YC6258_03152"/>
<dbReference type="Proteomes" id="UP000032266">
    <property type="component" value="Chromosome"/>
</dbReference>
<dbReference type="EMBL" id="CP007142">
    <property type="protein sequence ID" value="AJQ95188.1"/>
    <property type="molecule type" value="Genomic_DNA"/>
</dbReference>
<protein>
    <submittedName>
        <fullName evidence="2">Uncharacterized protein</fullName>
    </submittedName>
</protein>
<sequence>MNTRHKYRLIHIAIAILLVLYWAQHWWGKTLPENADTTQWLIAGLFIMIVKTILLLIFVVWLFRPSIKAISYLDFALIFYFLVSLMSLLSTHSLFALAQLVLISYALWHCVKVGRVAKKAFKARQKSTQP</sequence>
<evidence type="ECO:0000313" key="2">
    <source>
        <dbReference type="EMBL" id="AJQ95188.1"/>
    </source>
</evidence>
<keyword evidence="3" id="KW-1185">Reference proteome</keyword>
<proteinExistence type="predicted"/>
<dbReference type="STRING" id="1445510.YC6258_03152"/>